<feature type="domain" description="Tr-type G" evidence="8">
    <location>
        <begin position="59"/>
        <end position="255"/>
    </location>
</feature>
<sequence>MAYRQSGPLLQRTLRMQGSLLLRRSADYHRILSPLWFSPLALNAVSRRFFAIGIFERTKPHLNIGTIGHVDHGKTTLTAAITKVLAERGFARFKSYDQIDKSPEEQKRGITINTTHVEYETDNRHYGHVDCPGHADYVKNMISGAAQMDGAILVVSAYDGPMPQTREHVLLSQQIGVPRLVVYLNKMDMAEDAELVELVELEIRELLSMYGFSGDETPIVKGSALKALKGETGAVGKESIIELLDCCDKYMAEPDRKLDLPLVVSLDDVHTITGKGTVATGKVEQGVLKPSTTVEIVGKGKPIKAMCVGLEMFHKTLDSAQAGDQVGIMLKGVKKSDIARGMVLGNVGYLKTYNQIEAQLYVLSEAEGGRKKPFFSNYRPQAFVRTGNVACSVILPEDVEMAMPGDRITCQIDLMFPTAMHEGLRFALREGGKTVASGMVTKLLS</sequence>
<evidence type="ECO:0000313" key="10">
    <source>
        <dbReference type="Proteomes" id="UP000823046"/>
    </source>
</evidence>
<dbReference type="PROSITE" id="PS00301">
    <property type="entry name" value="G_TR_1"/>
    <property type="match status" value="1"/>
</dbReference>
<accession>A0ABQ7J5K3</accession>
<dbReference type="PRINTS" id="PR00315">
    <property type="entry name" value="ELONGATNFCT"/>
</dbReference>
<dbReference type="InterPro" id="IPR009000">
    <property type="entry name" value="Transl_B-barrel_sf"/>
</dbReference>
<keyword evidence="5" id="KW-0648">Protein biosynthesis</keyword>
<reference evidence="9 10" key="1">
    <citation type="journal article" date="2020" name="bioRxiv">
        <title>Metabolic contributions of an alphaproteobacterial endosymbiont in the apicomplexan Cardiosporidium cionae.</title>
        <authorList>
            <person name="Hunter E.S."/>
            <person name="Paight C.J."/>
            <person name="Lane C.E."/>
        </authorList>
    </citation>
    <scope>NUCLEOTIDE SEQUENCE [LARGE SCALE GENOMIC DNA]</scope>
    <source>
        <strain evidence="9">ESH_2018</strain>
    </source>
</reference>
<dbReference type="InterPro" id="IPR031157">
    <property type="entry name" value="G_TR_CS"/>
</dbReference>
<evidence type="ECO:0000256" key="5">
    <source>
        <dbReference type="ARBA" id="ARBA00022917"/>
    </source>
</evidence>
<dbReference type="InterPro" id="IPR027417">
    <property type="entry name" value="P-loop_NTPase"/>
</dbReference>
<name>A0ABQ7J5K3_9APIC</name>
<dbReference type="PANTHER" id="PTHR43721">
    <property type="entry name" value="ELONGATION FACTOR TU-RELATED"/>
    <property type="match status" value="1"/>
</dbReference>
<dbReference type="CDD" id="cd03707">
    <property type="entry name" value="EFTU_III"/>
    <property type="match status" value="1"/>
</dbReference>
<comment type="function">
    <text evidence="7">This protein promotes the GTP-dependent binding of aminoacyl-tRNA to the A-site of ribosomes during protein biosynthesis.</text>
</comment>
<dbReference type="Pfam" id="PF03144">
    <property type="entry name" value="GTP_EFTU_D2"/>
    <property type="match status" value="1"/>
</dbReference>
<dbReference type="NCBIfam" id="NF009373">
    <property type="entry name" value="PRK12736.1"/>
    <property type="match status" value="1"/>
</dbReference>
<dbReference type="CDD" id="cd01884">
    <property type="entry name" value="EF_Tu"/>
    <property type="match status" value="1"/>
</dbReference>
<keyword evidence="6 7" id="KW-0342">GTP-binding</keyword>
<evidence type="ECO:0000256" key="6">
    <source>
        <dbReference type="ARBA" id="ARBA00023134"/>
    </source>
</evidence>
<dbReference type="InterPro" id="IPR009001">
    <property type="entry name" value="Transl_elong_EF1A/Init_IF2_C"/>
</dbReference>
<dbReference type="Proteomes" id="UP000823046">
    <property type="component" value="Unassembled WGS sequence"/>
</dbReference>
<dbReference type="PROSITE" id="PS51722">
    <property type="entry name" value="G_TR_2"/>
    <property type="match status" value="1"/>
</dbReference>
<dbReference type="InterPro" id="IPR004160">
    <property type="entry name" value="Transl_elong_EFTu/EF1A_C"/>
</dbReference>
<dbReference type="EMBL" id="JADAQX010000839">
    <property type="protein sequence ID" value="KAF8819286.1"/>
    <property type="molecule type" value="Genomic_DNA"/>
</dbReference>
<dbReference type="InterPro" id="IPR004541">
    <property type="entry name" value="Transl_elong_EFTu/EF1A_bac/org"/>
</dbReference>
<evidence type="ECO:0000256" key="3">
    <source>
        <dbReference type="ARBA" id="ARBA00022741"/>
    </source>
</evidence>
<protein>
    <recommendedName>
        <fullName evidence="7">Elongation factor Tu</fullName>
    </recommendedName>
</protein>
<dbReference type="SUPFAM" id="SSF50447">
    <property type="entry name" value="Translation proteins"/>
    <property type="match status" value="1"/>
</dbReference>
<dbReference type="SUPFAM" id="SSF52540">
    <property type="entry name" value="P-loop containing nucleoside triphosphate hydrolases"/>
    <property type="match status" value="1"/>
</dbReference>
<dbReference type="NCBIfam" id="NF009372">
    <property type="entry name" value="PRK12735.1"/>
    <property type="match status" value="1"/>
</dbReference>
<gene>
    <name evidence="9" type="ORF">IE077_001245</name>
</gene>
<evidence type="ECO:0000259" key="8">
    <source>
        <dbReference type="PROSITE" id="PS51722"/>
    </source>
</evidence>
<dbReference type="CDD" id="cd03697">
    <property type="entry name" value="EFTU_II"/>
    <property type="match status" value="1"/>
</dbReference>
<dbReference type="InterPro" id="IPR033720">
    <property type="entry name" value="EFTU_2"/>
</dbReference>
<dbReference type="InterPro" id="IPR050055">
    <property type="entry name" value="EF-Tu_GTPase"/>
</dbReference>
<dbReference type="NCBIfam" id="NF000766">
    <property type="entry name" value="PRK00049.1"/>
    <property type="match status" value="1"/>
</dbReference>
<proteinExistence type="inferred from homology"/>
<comment type="similarity">
    <text evidence="2 7">Belongs to the TRAFAC class translation factor GTPase superfamily. Classic translation factor GTPase family. EF-Tu/EF-1A subfamily.</text>
</comment>
<dbReference type="InterPro" id="IPR000795">
    <property type="entry name" value="T_Tr_GTP-bd_dom"/>
</dbReference>
<evidence type="ECO:0000256" key="7">
    <source>
        <dbReference type="RuleBase" id="RU000325"/>
    </source>
</evidence>
<organism evidence="9 10">
    <name type="scientific">Cardiosporidium cionae</name>
    <dbReference type="NCBI Taxonomy" id="476202"/>
    <lineage>
        <taxon>Eukaryota</taxon>
        <taxon>Sar</taxon>
        <taxon>Alveolata</taxon>
        <taxon>Apicomplexa</taxon>
        <taxon>Aconoidasida</taxon>
        <taxon>Nephromycida</taxon>
        <taxon>Cardiosporidium</taxon>
    </lineage>
</organism>
<evidence type="ECO:0000313" key="9">
    <source>
        <dbReference type="EMBL" id="KAF8819286.1"/>
    </source>
</evidence>
<dbReference type="PANTHER" id="PTHR43721:SF22">
    <property type="entry name" value="ELONGATION FACTOR TU, MITOCHONDRIAL"/>
    <property type="match status" value="1"/>
</dbReference>
<dbReference type="Gene3D" id="3.40.50.300">
    <property type="entry name" value="P-loop containing nucleotide triphosphate hydrolases"/>
    <property type="match status" value="1"/>
</dbReference>
<dbReference type="NCBIfam" id="TIGR00485">
    <property type="entry name" value="EF-Tu"/>
    <property type="match status" value="1"/>
</dbReference>
<comment type="subcellular location">
    <subcellularLocation>
        <location evidence="1">Plastid</location>
    </subcellularLocation>
</comment>
<evidence type="ECO:0000256" key="1">
    <source>
        <dbReference type="ARBA" id="ARBA00004474"/>
    </source>
</evidence>
<keyword evidence="4 7" id="KW-0251">Elongation factor</keyword>
<dbReference type="Pfam" id="PF00009">
    <property type="entry name" value="GTP_EFTU"/>
    <property type="match status" value="1"/>
</dbReference>
<dbReference type="InterPro" id="IPR004161">
    <property type="entry name" value="EFTu-like_2"/>
</dbReference>
<dbReference type="NCBIfam" id="TIGR00231">
    <property type="entry name" value="small_GTP"/>
    <property type="match status" value="1"/>
</dbReference>
<dbReference type="Pfam" id="PF03143">
    <property type="entry name" value="GTP_EFTU_D3"/>
    <property type="match status" value="1"/>
</dbReference>
<dbReference type="GO" id="GO:0003746">
    <property type="term" value="F:translation elongation factor activity"/>
    <property type="evidence" value="ECO:0007669"/>
    <property type="project" value="UniProtKB-KW"/>
</dbReference>
<evidence type="ECO:0000256" key="4">
    <source>
        <dbReference type="ARBA" id="ARBA00022768"/>
    </source>
</evidence>
<keyword evidence="3 7" id="KW-0547">Nucleotide-binding</keyword>
<dbReference type="InterPro" id="IPR041709">
    <property type="entry name" value="EF-Tu_GTP-bd"/>
</dbReference>
<dbReference type="Gene3D" id="2.40.30.10">
    <property type="entry name" value="Translation factors"/>
    <property type="match status" value="2"/>
</dbReference>
<dbReference type="SUPFAM" id="SSF50465">
    <property type="entry name" value="EF-Tu/eEF-1alpha/eIF2-gamma C-terminal domain"/>
    <property type="match status" value="1"/>
</dbReference>
<comment type="caution">
    <text evidence="9">The sequence shown here is derived from an EMBL/GenBank/DDBJ whole genome shotgun (WGS) entry which is preliminary data.</text>
</comment>
<evidence type="ECO:0000256" key="2">
    <source>
        <dbReference type="ARBA" id="ARBA00007249"/>
    </source>
</evidence>
<dbReference type="InterPro" id="IPR005225">
    <property type="entry name" value="Small_GTP-bd"/>
</dbReference>
<keyword evidence="10" id="KW-1185">Reference proteome</keyword>